<proteinExistence type="predicted"/>
<dbReference type="EMBL" id="JBFOLJ010000002">
    <property type="protein sequence ID" value="KAL2552650.1"/>
    <property type="molecule type" value="Genomic_DNA"/>
</dbReference>
<protein>
    <submittedName>
        <fullName evidence="1">Uncharacterized protein</fullName>
    </submittedName>
</protein>
<name>A0ABD1WWL2_9LAMI</name>
<comment type="caution">
    <text evidence="1">The sequence shown here is derived from an EMBL/GenBank/DDBJ whole genome shotgun (WGS) entry which is preliminary data.</text>
</comment>
<dbReference type="AlphaFoldDB" id="A0ABD1WWL2"/>
<accession>A0ABD1WWL2</accession>
<evidence type="ECO:0000313" key="2">
    <source>
        <dbReference type="Proteomes" id="UP001604277"/>
    </source>
</evidence>
<sequence length="153" mass="17836">MKDNIRGTGLVKKVMAKLASKSTALKGKIRDIETRLIIFYLLRDKKVLSLVSNVSHKLKHLSQQEKYLNQTNAVDSNTIIILDNSLVTSTEAREREEEEQLNHVLDDVKKKEERDGEEFRLEEDDINQMADLFIQQFHHQMRLQRLNSSPLSY</sequence>
<dbReference type="Proteomes" id="UP001604277">
    <property type="component" value="Unassembled WGS sequence"/>
</dbReference>
<dbReference type="PANTHER" id="PTHR33450">
    <property type="entry name" value="EMB|CAB67623.1-RELATED"/>
    <property type="match status" value="1"/>
</dbReference>
<dbReference type="InterPro" id="IPR008480">
    <property type="entry name" value="DUF761_pln"/>
</dbReference>
<evidence type="ECO:0000313" key="1">
    <source>
        <dbReference type="EMBL" id="KAL2552650.1"/>
    </source>
</evidence>
<dbReference type="Pfam" id="PF05553">
    <property type="entry name" value="DUF761"/>
    <property type="match status" value="1"/>
</dbReference>
<gene>
    <name evidence="1" type="ORF">Fot_06269</name>
</gene>
<dbReference type="PANTHER" id="PTHR33450:SF12">
    <property type="entry name" value="COTTON FIBER PROTEIN"/>
    <property type="match status" value="1"/>
</dbReference>
<reference evidence="2" key="1">
    <citation type="submission" date="2024-07" db="EMBL/GenBank/DDBJ databases">
        <title>Two chromosome-level genome assemblies of Korean endemic species Abeliophyllum distichum and Forsythia ovata (Oleaceae).</title>
        <authorList>
            <person name="Jang H."/>
        </authorList>
    </citation>
    <scope>NUCLEOTIDE SEQUENCE [LARGE SCALE GENOMIC DNA]</scope>
</reference>
<organism evidence="1 2">
    <name type="scientific">Forsythia ovata</name>
    <dbReference type="NCBI Taxonomy" id="205694"/>
    <lineage>
        <taxon>Eukaryota</taxon>
        <taxon>Viridiplantae</taxon>
        <taxon>Streptophyta</taxon>
        <taxon>Embryophyta</taxon>
        <taxon>Tracheophyta</taxon>
        <taxon>Spermatophyta</taxon>
        <taxon>Magnoliopsida</taxon>
        <taxon>eudicotyledons</taxon>
        <taxon>Gunneridae</taxon>
        <taxon>Pentapetalae</taxon>
        <taxon>asterids</taxon>
        <taxon>lamiids</taxon>
        <taxon>Lamiales</taxon>
        <taxon>Oleaceae</taxon>
        <taxon>Forsythieae</taxon>
        <taxon>Forsythia</taxon>
    </lineage>
</organism>
<keyword evidence="2" id="KW-1185">Reference proteome</keyword>